<dbReference type="PaxDb" id="2711-XP_006478492.1"/>
<keyword evidence="2" id="KW-0547">Nucleotide-binding</keyword>
<sequence length="188" mass="21183">MKLDVDVLRYLSKDDFKVLTAVETGMRNHEIVPFRTRASHCFSQALEEHGFPVPSAVDCNRHCIDDDEKGVIHKDPALNSKKEGVSEENQQNSEAGRGSEPDRHNASDKVGAIIFCEYFEIDLLVYFCSFREDDDESVNENDAELVKQIEKQRRRAVAAVGDESLLPQEIPARLRVANPPTIPKSKSN</sequence>
<name>A0A067D345_CITSI</name>
<keyword evidence="3" id="KW-0418">Kinase</keyword>
<dbReference type="Proteomes" id="UP000027120">
    <property type="component" value="Unassembled WGS sequence"/>
</dbReference>
<protein>
    <recommendedName>
        <fullName evidence="6">RIO2 kinase winged helix domain-containing protein</fullName>
    </recommendedName>
</protein>
<dbReference type="Gene3D" id="1.10.10.10">
    <property type="entry name" value="Winged helix-like DNA-binding domain superfamily/Winged helix DNA-binding domain"/>
    <property type="match status" value="1"/>
</dbReference>
<dbReference type="GO" id="GO:0004674">
    <property type="term" value="F:protein serine/threonine kinase activity"/>
    <property type="evidence" value="ECO:0007669"/>
    <property type="project" value="InterPro"/>
</dbReference>
<dbReference type="AlphaFoldDB" id="A0A067D345"/>
<evidence type="ECO:0000259" key="6">
    <source>
        <dbReference type="Pfam" id="PF09202"/>
    </source>
</evidence>
<dbReference type="InterPro" id="IPR036388">
    <property type="entry name" value="WH-like_DNA-bd_sf"/>
</dbReference>
<reference evidence="7 8" key="1">
    <citation type="submission" date="2014-04" db="EMBL/GenBank/DDBJ databases">
        <authorList>
            <consortium name="International Citrus Genome Consortium"/>
            <person name="Gmitter F."/>
            <person name="Chen C."/>
            <person name="Farmerie W."/>
            <person name="Harkins T."/>
            <person name="Desany B."/>
            <person name="Mohiuddin M."/>
            <person name="Kodira C."/>
            <person name="Borodovsky M."/>
            <person name="Lomsadze A."/>
            <person name="Burns P."/>
            <person name="Jenkins J."/>
            <person name="Prochnik S."/>
            <person name="Shu S."/>
            <person name="Chapman J."/>
            <person name="Pitluck S."/>
            <person name="Schmutz J."/>
            <person name="Rokhsar D."/>
        </authorList>
    </citation>
    <scope>NUCLEOTIDE SEQUENCE</scope>
</reference>
<keyword evidence="1" id="KW-0808">Transferase</keyword>
<dbReference type="SUPFAM" id="SSF46785">
    <property type="entry name" value="Winged helix' DNA-binding domain"/>
    <property type="match status" value="1"/>
</dbReference>
<feature type="region of interest" description="Disordered" evidence="5">
    <location>
        <begin position="74"/>
        <end position="104"/>
    </location>
</feature>
<dbReference type="GO" id="GO:0005524">
    <property type="term" value="F:ATP binding"/>
    <property type="evidence" value="ECO:0007669"/>
    <property type="project" value="UniProtKB-KW"/>
</dbReference>
<feature type="compositionally biased region" description="Basic and acidic residues" evidence="5">
    <location>
        <begin position="74"/>
        <end position="85"/>
    </location>
</feature>
<dbReference type="PANTHER" id="PTHR45852">
    <property type="entry name" value="SER/THR-PROTEIN KINASE RIO2"/>
    <property type="match status" value="1"/>
</dbReference>
<dbReference type="InterPro" id="IPR015285">
    <property type="entry name" value="RIO2_wHTH_N"/>
</dbReference>
<dbReference type="GO" id="GO:0004672">
    <property type="term" value="F:protein kinase activity"/>
    <property type="evidence" value="ECO:0000318"/>
    <property type="project" value="GO_Central"/>
</dbReference>
<evidence type="ECO:0000256" key="5">
    <source>
        <dbReference type="SAM" id="MobiDB-lite"/>
    </source>
</evidence>
<dbReference type="GO" id="GO:0005829">
    <property type="term" value="C:cytosol"/>
    <property type="evidence" value="ECO:0000318"/>
    <property type="project" value="GO_Central"/>
</dbReference>
<evidence type="ECO:0000256" key="4">
    <source>
        <dbReference type="ARBA" id="ARBA00022840"/>
    </source>
</evidence>
<dbReference type="GO" id="GO:0030688">
    <property type="term" value="C:preribosome, small subunit precursor"/>
    <property type="evidence" value="ECO:0000318"/>
    <property type="project" value="GO_Central"/>
</dbReference>
<keyword evidence="8" id="KW-1185">Reference proteome</keyword>
<gene>
    <name evidence="7" type="ORF">CISIN_1g040944mg</name>
</gene>
<evidence type="ECO:0000313" key="8">
    <source>
        <dbReference type="Proteomes" id="UP000027120"/>
    </source>
</evidence>
<dbReference type="GO" id="GO:0030490">
    <property type="term" value="P:maturation of SSU-rRNA"/>
    <property type="evidence" value="ECO:0000318"/>
    <property type="project" value="GO_Central"/>
</dbReference>
<dbReference type="Pfam" id="PF09202">
    <property type="entry name" value="Rio2_N"/>
    <property type="match status" value="1"/>
</dbReference>
<evidence type="ECO:0000313" key="7">
    <source>
        <dbReference type="EMBL" id="KDO37178.1"/>
    </source>
</evidence>
<dbReference type="EMBL" id="KK791595">
    <property type="protein sequence ID" value="KDO37178.1"/>
    <property type="molecule type" value="Genomic_DNA"/>
</dbReference>
<feature type="domain" description="RIO2 kinase winged helix" evidence="6">
    <location>
        <begin position="8"/>
        <end position="36"/>
    </location>
</feature>
<proteinExistence type="predicted"/>
<dbReference type="InterPro" id="IPR036390">
    <property type="entry name" value="WH_DNA-bd_sf"/>
</dbReference>
<dbReference type="GO" id="GO:0005634">
    <property type="term" value="C:nucleus"/>
    <property type="evidence" value="ECO:0000318"/>
    <property type="project" value="GO_Central"/>
</dbReference>
<evidence type="ECO:0000256" key="3">
    <source>
        <dbReference type="ARBA" id="ARBA00022777"/>
    </source>
</evidence>
<organism evidence="7 8">
    <name type="scientific">Citrus sinensis</name>
    <name type="common">Sweet orange</name>
    <name type="synonym">Citrus aurantium var. sinensis</name>
    <dbReference type="NCBI Taxonomy" id="2711"/>
    <lineage>
        <taxon>Eukaryota</taxon>
        <taxon>Viridiplantae</taxon>
        <taxon>Streptophyta</taxon>
        <taxon>Embryophyta</taxon>
        <taxon>Tracheophyta</taxon>
        <taxon>Spermatophyta</taxon>
        <taxon>Magnoliopsida</taxon>
        <taxon>eudicotyledons</taxon>
        <taxon>Gunneridae</taxon>
        <taxon>Pentapetalae</taxon>
        <taxon>rosids</taxon>
        <taxon>malvids</taxon>
        <taxon>Sapindales</taxon>
        <taxon>Rutaceae</taxon>
        <taxon>Aurantioideae</taxon>
        <taxon>Citrus</taxon>
    </lineage>
</organism>
<accession>A0A067D345</accession>
<keyword evidence="4" id="KW-0067">ATP-binding</keyword>
<dbReference type="STRING" id="2711.A0A067D345"/>
<evidence type="ECO:0000256" key="2">
    <source>
        <dbReference type="ARBA" id="ARBA00022741"/>
    </source>
</evidence>
<dbReference type="PANTHER" id="PTHR45852:SF1">
    <property type="entry name" value="SERINE_THREONINE-PROTEIN KINASE RIO2"/>
    <property type="match status" value="1"/>
</dbReference>
<evidence type="ECO:0000256" key="1">
    <source>
        <dbReference type="ARBA" id="ARBA00022679"/>
    </source>
</evidence>